<keyword evidence="3" id="KW-1185">Reference proteome</keyword>
<comment type="caution">
    <text evidence="2">The sequence shown here is derived from an EMBL/GenBank/DDBJ whole genome shotgun (WGS) entry which is preliminary data.</text>
</comment>
<organism evidence="2 3">
    <name type="scientific">Dimargaris verticillata</name>
    <dbReference type="NCBI Taxonomy" id="2761393"/>
    <lineage>
        <taxon>Eukaryota</taxon>
        <taxon>Fungi</taxon>
        <taxon>Fungi incertae sedis</taxon>
        <taxon>Zoopagomycota</taxon>
        <taxon>Kickxellomycotina</taxon>
        <taxon>Dimargaritomycetes</taxon>
        <taxon>Dimargaritales</taxon>
        <taxon>Dimargaritaceae</taxon>
        <taxon>Dimargaris</taxon>
    </lineage>
</organism>
<dbReference type="Gene3D" id="3.40.720.10">
    <property type="entry name" value="Alkaline Phosphatase, subunit A"/>
    <property type="match status" value="1"/>
</dbReference>
<dbReference type="GO" id="GO:0009141">
    <property type="term" value="P:nucleoside triphosphate metabolic process"/>
    <property type="evidence" value="ECO:0007669"/>
    <property type="project" value="TreeGrafter"/>
</dbReference>
<dbReference type="AlphaFoldDB" id="A0A9W8EFV6"/>
<evidence type="ECO:0000313" key="2">
    <source>
        <dbReference type="EMBL" id="KAJ1984687.1"/>
    </source>
</evidence>
<dbReference type="CDD" id="cd16018">
    <property type="entry name" value="Enpp"/>
    <property type="match status" value="1"/>
</dbReference>
<dbReference type="SUPFAM" id="SSF53649">
    <property type="entry name" value="Alkaline phosphatase-like"/>
    <property type="match status" value="1"/>
</dbReference>
<name>A0A9W8EFV6_9FUNG</name>
<evidence type="ECO:0000256" key="1">
    <source>
        <dbReference type="SAM" id="Phobius"/>
    </source>
</evidence>
<dbReference type="Proteomes" id="UP001151582">
    <property type="component" value="Unassembled WGS sequence"/>
</dbReference>
<evidence type="ECO:0008006" key="4">
    <source>
        <dbReference type="Google" id="ProtNLM"/>
    </source>
</evidence>
<dbReference type="InterPro" id="IPR002591">
    <property type="entry name" value="Phosphodiest/P_Trfase"/>
</dbReference>
<evidence type="ECO:0000313" key="3">
    <source>
        <dbReference type="Proteomes" id="UP001151582"/>
    </source>
</evidence>
<keyword evidence="1" id="KW-0472">Membrane</keyword>
<proteinExistence type="predicted"/>
<dbReference type="EMBL" id="JANBQB010000013">
    <property type="protein sequence ID" value="KAJ1984687.1"/>
    <property type="molecule type" value="Genomic_DNA"/>
</dbReference>
<gene>
    <name evidence="2" type="ORF">H4R34_000521</name>
</gene>
<dbReference type="OrthoDB" id="415411at2759"/>
<dbReference type="Pfam" id="PF01663">
    <property type="entry name" value="Phosphodiest"/>
    <property type="match status" value="1"/>
</dbReference>
<dbReference type="GO" id="GO:0017111">
    <property type="term" value="F:ribonucleoside triphosphate phosphatase activity"/>
    <property type="evidence" value="ECO:0007669"/>
    <property type="project" value="TreeGrafter"/>
</dbReference>
<keyword evidence="1" id="KW-1133">Transmembrane helix</keyword>
<accession>A0A9W8EFV6</accession>
<dbReference type="PANTHER" id="PTHR10151:SF120">
    <property type="entry name" value="BIS(5'-ADENOSYL)-TRIPHOSPHATASE"/>
    <property type="match status" value="1"/>
</dbReference>
<dbReference type="GO" id="GO:0047429">
    <property type="term" value="F:nucleoside triphosphate diphosphatase activity"/>
    <property type="evidence" value="ECO:0007669"/>
    <property type="project" value="TreeGrafter"/>
</dbReference>
<protein>
    <recommendedName>
        <fullName evidence="4">Alkaline-phosphatase-like protein</fullName>
    </recommendedName>
</protein>
<dbReference type="Gene3D" id="3.30.1360.180">
    <property type="match status" value="1"/>
</dbReference>
<sequence>MRIPTAPDDSTRVHEPFLDEAKSQGRTLGLKAKVAMGLFGVALLIVAGLSFSTYSDQSIRRTPSQRHAPLLSNGTHQFRKTVILVSFDGFRADYLNRGLTPHLLDIETRGGFRAEFLTPSFPSVTFPNHYTLVTGMYPEAHGIIGNEFYDPTYNDTFYYKNDAITMQSRWWGGEPIWVTAEKHGHISAIDMWPGSLAKIKGVVPTHVIPYKSGVTARSKIDQLMAWLNQPLNTRPSFLATYVPEVDSMGHTHSPDSAEVNAALATVDQGVGYLRKALEARNLTHIVNVVYVSDHGMASVPPTNILYLDELIDLDQVRWVYGYPLAGIVPKDDQAGEAIFKTLQEKSVGQHWAVYHRESIPTRFHFSNNDRIPPIVCIPEVGWTFYTRNQYDYAFLYTGEVDRVVGVHGYDNLDPTMRAIFLAYGPDFGGERQVQAVPLAALSKSAIAMGPKARRSSAVRRAPHPAFSNVEVYNLLCHLLDIPASANNGTLAWQSIAV</sequence>
<dbReference type="PANTHER" id="PTHR10151">
    <property type="entry name" value="ECTONUCLEOTIDE PYROPHOSPHATASE/PHOSPHODIESTERASE"/>
    <property type="match status" value="1"/>
</dbReference>
<feature type="transmembrane region" description="Helical" evidence="1">
    <location>
        <begin position="34"/>
        <end position="54"/>
    </location>
</feature>
<keyword evidence="1" id="KW-0812">Transmembrane</keyword>
<reference evidence="2" key="1">
    <citation type="submission" date="2022-07" db="EMBL/GenBank/DDBJ databases">
        <title>Phylogenomic reconstructions and comparative analyses of Kickxellomycotina fungi.</title>
        <authorList>
            <person name="Reynolds N.K."/>
            <person name="Stajich J.E."/>
            <person name="Barry K."/>
            <person name="Grigoriev I.V."/>
            <person name="Crous P."/>
            <person name="Smith M.E."/>
        </authorList>
    </citation>
    <scope>NUCLEOTIDE SEQUENCE</scope>
    <source>
        <strain evidence="2">RSA 567</strain>
    </source>
</reference>
<dbReference type="InterPro" id="IPR017850">
    <property type="entry name" value="Alkaline_phosphatase_core_sf"/>
</dbReference>